<feature type="transmembrane region" description="Helical" evidence="6">
    <location>
        <begin position="310"/>
        <end position="331"/>
    </location>
</feature>
<dbReference type="PROSITE" id="PS50089">
    <property type="entry name" value="ZF_RING_2"/>
    <property type="match status" value="1"/>
</dbReference>
<keyword evidence="6" id="KW-1133">Transmembrane helix</keyword>
<name>A0ABD3SNR2_9LAMI</name>
<dbReference type="EMBL" id="JBJXBP010000006">
    <property type="protein sequence ID" value="KAL3826110.1"/>
    <property type="molecule type" value="Genomic_DNA"/>
</dbReference>
<evidence type="ECO:0000313" key="8">
    <source>
        <dbReference type="EMBL" id="KAL3826110.1"/>
    </source>
</evidence>
<reference evidence="8 9" key="1">
    <citation type="submission" date="2024-12" db="EMBL/GenBank/DDBJ databases">
        <title>The unique morphological basis and parallel evolutionary history of personate flowers in Penstemon.</title>
        <authorList>
            <person name="Depatie T.H."/>
            <person name="Wessinger C.A."/>
        </authorList>
    </citation>
    <scope>NUCLEOTIDE SEQUENCE [LARGE SCALE GENOMIC DNA]</scope>
    <source>
        <strain evidence="8">WTNN_2</strain>
        <tissue evidence="8">Leaf</tissue>
    </source>
</reference>
<evidence type="ECO:0000313" key="9">
    <source>
        <dbReference type="Proteomes" id="UP001634393"/>
    </source>
</evidence>
<dbReference type="InterPro" id="IPR013083">
    <property type="entry name" value="Znf_RING/FYVE/PHD"/>
</dbReference>
<dbReference type="Pfam" id="PF16041">
    <property type="entry name" value="APD1-4_M"/>
    <property type="match status" value="1"/>
</dbReference>
<keyword evidence="2 4" id="KW-0863">Zinc-finger</keyword>
<comment type="caution">
    <text evidence="8">The sequence shown here is derived from an EMBL/GenBank/DDBJ whole genome shotgun (WGS) entry which is preliminary data.</text>
</comment>
<evidence type="ECO:0000256" key="6">
    <source>
        <dbReference type="SAM" id="Phobius"/>
    </source>
</evidence>
<dbReference type="InterPro" id="IPR032008">
    <property type="entry name" value="APD1-4_N"/>
</dbReference>
<gene>
    <name evidence="8" type="ORF">ACJIZ3_022139</name>
</gene>
<keyword evidence="9" id="KW-1185">Reference proteome</keyword>
<protein>
    <recommendedName>
        <fullName evidence="7">RING-type domain-containing protein</fullName>
    </recommendedName>
</protein>
<evidence type="ECO:0000256" key="5">
    <source>
        <dbReference type="SAM" id="MobiDB-lite"/>
    </source>
</evidence>
<dbReference type="Proteomes" id="UP001634393">
    <property type="component" value="Unassembled WGS sequence"/>
</dbReference>
<evidence type="ECO:0000259" key="7">
    <source>
        <dbReference type="PROSITE" id="PS50089"/>
    </source>
</evidence>
<organism evidence="8 9">
    <name type="scientific">Penstemon smallii</name>
    <dbReference type="NCBI Taxonomy" id="265156"/>
    <lineage>
        <taxon>Eukaryota</taxon>
        <taxon>Viridiplantae</taxon>
        <taxon>Streptophyta</taxon>
        <taxon>Embryophyta</taxon>
        <taxon>Tracheophyta</taxon>
        <taxon>Spermatophyta</taxon>
        <taxon>Magnoliopsida</taxon>
        <taxon>eudicotyledons</taxon>
        <taxon>Gunneridae</taxon>
        <taxon>Pentapetalae</taxon>
        <taxon>asterids</taxon>
        <taxon>lamiids</taxon>
        <taxon>Lamiales</taxon>
        <taxon>Plantaginaceae</taxon>
        <taxon>Cheloneae</taxon>
        <taxon>Penstemon</taxon>
    </lineage>
</organism>
<accession>A0ABD3SNR2</accession>
<dbReference type="SMART" id="SM00184">
    <property type="entry name" value="RING"/>
    <property type="match status" value="1"/>
</dbReference>
<keyword evidence="6" id="KW-0472">Membrane</keyword>
<dbReference type="Pfam" id="PF16040">
    <property type="entry name" value="APD1-4_N"/>
    <property type="match status" value="1"/>
</dbReference>
<keyword evidence="1" id="KW-0479">Metal-binding</keyword>
<feature type="region of interest" description="Disordered" evidence="5">
    <location>
        <begin position="1"/>
        <end position="32"/>
    </location>
</feature>
<keyword evidence="6" id="KW-0812">Transmembrane</keyword>
<dbReference type="InterPro" id="IPR001841">
    <property type="entry name" value="Znf_RING"/>
</dbReference>
<feature type="region of interest" description="Disordered" evidence="5">
    <location>
        <begin position="341"/>
        <end position="392"/>
    </location>
</feature>
<proteinExistence type="predicted"/>
<dbReference type="InterPro" id="IPR032010">
    <property type="entry name" value="APD1-4_M"/>
</dbReference>
<sequence length="453" mass="49941">MEQGEQRSNGGEFPGGAPGPASGENYEESPPLPFPHRIPEYSRYPFSHGERFGAANVNEGYSASRNDDAWSCVISLITFSIFVTMTLILGFYSSETLHLGPNTSMLIEPNHFLVDSIKVVELDAVKRSILYGFYTKPPLDDVITWSETHKITLPFSTHKEWIYYLNEGSHINISYSLNSHSPSSLVLVIAKGQAEIANWLENPSQSDTTLSWNFIYGNGTTQKYVQGSSTYYIAVGNLNAEAVKVELTIRIKAFLFNTTGAYYKCTLAQDQCSFKLFTRGVNAAVLTSPGGKSGSSGGDCYVKISYGPKWITYLVGIGGITVIVLAINYFLNRFRSTGQDTIRDQTGDMGSERNPLLSHKDDDLSSCGSSYASVSEDDTNVEDAQAGDEKHSEHRNSTHHLCAICFDSPKDSFFLPCGHCVACFGCATRIVENSATCPICRRHTKKVRKIYTV</sequence>
<evidence type="ECO:0000256" key="2">
    <source>
        <dbReference type="ARBA" id="ARBA00022771"/>
    </source>
</evidence>
<dbReference type="Pfam" id="PF13920">
    <property type="entry name" value="zf-C3HC4_3"/>
    <property type="match status" value="1"/>
</dbReference>
<dbReference type="PANTHER" id="PTHR46858">
    <property type="entry name" value="OS05G0521000 PROTEIN"/>
    <property type="match status" value="1"/>
</dbReference>
<evidence type="ECO:0000256" key="4">
    <source>
        <dbReference type="PROSITE-ProRule" id="PRU00175"/>
    </source>
</evidence>
<feature type="transmembrane region" description="Helical" evidence="6">
    <location>
        <begin position="69"/>
        <end position="92"/>
    </location>
</feature>
<feature type="domain" description="RING-type" evidence="7">
    <location>
        <begin position="402"/>
        <end position="441"/>
    </location>
</feature>
<dbReference type="Gene3D" id="3.30.40.10">
    <property type="entry name" value="Zinc/RING finger domain, C3HC4 (zinc finger)"/>
    <property type="match status" value="1"/>
</dbReference>
<keyword evidence="3" id="KW-0862">Zinc</keyword>
<dbReference type="PANTHER" id="PTHR46858:SF5">
    <property type="entry name" value="E3 UBIQUITIN-PROTEIN LIGASE APD1-RELATED"/>
    <property type="match status" value="1"/>
</dbReference>
<evidence type="ECO:0000256" key="3">
    <source>
        <dbReference type="ARBA" id="ARBA00022833"/>
    </source>
</evidence>
<dbReference type="AlphaFoldDB" id="A0ABD3SNR2"/>
<dbReference type="GO" id="GO:0008270">
    <property type="term" value="F:zinc ion binding"/>
    <property type="evidence" value="ECO:0007669"/>
    <property type="project" value="UniProtKB-KW"/>
</dbReference>
<evidence type="ECO:0000256" key="1">
    <source>
        <dbReference type="ARBA" id="ARBA00022723"/>
    </source>
</evidence>
<dbReference type="SUPFAM" id="SSF57850">
    <property type="entry name" value="RING/U-box"/>
    <property type="match status" value="1"/>
</dbReference>